<dbReference type="AlphaFoldDB" id="J0ZGH6"/>
<organism evidence="1 2">
    <name type="scientific">Bartonella rattimassiliensis 15908</name>
    <dbReference type="NCBI Taxonomy" id="1094556"/>
    <lineage>
        <taxon>Bacteria</taxon>
        <taxon>Pseudomonadati</taxon>
        <taxon>Pseudomonadota</taxon>
        <taxon>Alphaproteobacteria</taxon>
        <taxon>Hyphomicrobiales</taxon>
        <taxon>Bartonellaceae</taxon>
        <taxon>Bartonella</taxon>
    </lineage>
</organism>
<protein>
    <recommendedName>
        <fullName evidence="3">DUF1849 family protein</fullName>
    </recommendedName>
</protein>
<sequence>MWLIEQLAFFALFYDVMQQGKIWKLGMIRSLFIVILYSVFLCTVKAEEPIFIVPHRAIYDFHLDSVSHEMTISGMSGRMVYELTGSACQGYSTRFRFISRIHIEDMPVRLTDQQTTSYETGDGRTFHFNITDQEGEEIAHRAEGIAERTQDGLTVILKKPKEKTYKLAMAEFPMMQLKNIIRNAKAGHHFYNVTVFDGTNKADKVIKESIVIGEKKTLLSDSETEEMRKLDEEEYWPVIISYFDDGENKDGLPIYRSSFLLHENGVMRDLHIDYGTFSVRAKLSSLEFLELGKDLGRCENTKY</sequence>
<name>J0ZGH6_9HYPH</name>
<dbReference type="Pfam" id="PF08904">
    <property type="entry name" value="EipB_like"/>
    <property type="match status" value="1"/>
</dbReference>
<dbReference type="PATRIC" id="fig|1094556.3.peg.434"/>
<dbReference type="InterPro" id="IPR015000">
    <property type="entry name" value="EipB-like"/>
</dbReference>
<keyword evidence="2" id="KW-1185">Reference proteome</keyword>
<dbReference type="HOGENOM" id="CLU_064490_0_0_5"/>
<dbReference type="eggNOG" id="ENOG502ZXPR">
    <property type="taxonomic scope" value="Bacteria"/>
</dbReference>
<comment type="caution">
    <text evidence="1">The sequence shown here is derived from an EMBL/GenBank/DDBJ whole genome shotgun (WGS) entry which is preliminary data.</text>
</comment>
<reference evidence="1 2" key="1">
    <citation type="submission" date="2012-03" db="EMBL/GenBank/DDBJ databases">
        <title>The Genome Sequence of Bartonella rattimassiliensis 15908.</title>
        <authorList>
            <consortium name="The Broad Institute Genome Sequencing Platform"/>
            <consortium name="The Broad Institute Genome Sequencing Center for Infectious Disease"/>
            <person name="Feldgarden M."/>
            <person name="Kirby J."/>
            <person name="Kosoy M."/>
            <person name="Birtles R."/>
            <person name="Probert W.S."/>
            <person name="Chiaraviglio L."/>
            <person name="Young S.K."/>
            <person name="Zeng Q."/>
            <person name="Gargeya S."/>
            <person name="Fitzgerald M."/>
            <person name="Haas B."/>
            <person name="Abouelleil A."/>
            <person name="Alvarado L."/>
            <person name="Arachchi H.M."/>
            <person name="Berlin A."/>
            <person name="Chapman S.B."/>
            <person name="Gearin G."/>
            <person name="Goldberg J."/>
            <person name="Griggs A."/>
            <person name="Gujja S."/>
            <person name="Hansen M."/>
            <person name="Heiman D."/>
            <person name="Howarth C."/>
            <person name="Larimer J."/>
            <person name="Lui A."/>
            <person name="MacDonald P.J.P."/>
            <person name="McCowen C."/>
            <person name="Montmayeur A."/>
            <person name="Murphy C."/>
            <person name="Neiman D."/>
            <person name="Pearson M."/>
            <person name="Priest M."/>
            <person name="Roberts A."/>
            <person name="Saif S."/>
            <person name="Shea T."/>
            <person name="Sisk P."/>
            <person name="Stolte C."/>
            <person name="Sykes S."/>
            <person name="Wortman J."/>
            <person name="Nusbaum C."/>
            <person name="Birren B."/>
        </authorList>
    </citation>
    <scope>NUCLEOTIDE SEQUENCE [LARGE SCALE GENOMIC DNA]</scope>
    <source>
        <strain evidence="1 2">15908</strain>
    </source>
</reference>
<evidence type="ECO:0000313" key="2">
    <source>
        <dbReference type="Proteomes" id="UP000001077"/>
    </source>
</evidence>
<accession>J0ZGH6</accession>
<dbReference type="EMBL" id="AILY01000008">
    <property type="protein sequence ID" value="EJF87223.1"/>
    <property type="molecule type" value="Genomic_DNA"/>
</dbReference>
<dbReference type="Proteomes" id="UP000001077">
    <property type="component" value="Unassembled WGS sequence"/>
</dbReference>
<proteinExistence type="predicted"/>
<gene>
    <name evidence="1" type="ORF">MCY_00347</name>
</gene>
<evidence type="ECO:0008006" key="3">
    <source>
        <dbReference type="Google" id="ProtNLM"/>
    </source>
</evidence>
<dbReference type="STRING" id="1094556.MCY_00347"/>
<evidence type="ECO:0000313" key="1">
    <source>
        <dbReference type="EMBL" id="EJF87223.1"/>
    </source>
</evidence>